<sequence>MSTSAISRFVAGLLLISGFVVSSAAASEPSNPVESASLTQLSAAEISGRAMHLTAYFTQVLDLKAGQKRAVYRATVQRLAHLNQLKRTPENDENVNREYFSELSQVLTAGQYSAFTWMWTGMQPVLPASALSQRQ</sequence>
<dbReference type="RefSeq" id="WP_149072200.1">
    <property type="nucleotide sequence ID" value="NZ_VTHL01000021.1"/>
</dbReference>
<proteinExistence type="predicted"/>
<accession>A0A5D6UUV8</accession>
<evidence type="ECO:0000313" key="2">
    <source>
        <dbReference type="EMBL" id="TYZ06735.1"/>
    </source>
</evidence>
<dbReference type="EMBL" id="VTHL01000021">
    <property type="protein sequence ID" value="TYZ06735.1"/>
    <property type="molecule type" value="Genomic_DNA"/>
</dbReference>
<dbReference type="Proteomes" id="UP000322791">
    <property type="component" value="Unassembled WGS sequence"/>
</dbReference>
<feature type="signal peptide" evidence="1">
    <location>
        <begin position="1"/>
        <end position="26"/>
    </location>
</feature>
<evidence type="ECO:0000256" key="1">
    <source>
        <dbReference type="SAM" id="SignalP"/>
    </source>
</evidence>
<keyword evidence="1" id="KW-0732">Signal</keyword>
<keyword evidence="3" id="KW-1185">Reference proteome</keyword>
<feature type="chain" id="PRO_5023144049" evidence="1">
    <location>
        <begin position="27"/>
        <end position="135"/>
    </location>
</feature>
<organism evidence="2 3">
    <name type="scientific">Hymenobacter lutimineralis</name>
    <dbReference type="NCBI Taxonomy" id="2606448"/>
    <lineage>
        <taxon>Bacteria</taxon>
        <taxon>Pseudomonadati</taxon>
        <taxon>Bacteroidota</taxon>
        <taxon>Cytophagia</taxon>
        <taxon>Cytophagales</taxon>
        <taxon>Hymenobacteraceae</taxon>
        <taxon>Hymenobacter</taxon>
    </lineage>
</organism>
<comment type="caution">
    <text evidence="2">The sequence shown here is derived from an EMBL/GenBank/DDBJ whole genome shotgun (WGS) entry which is preliminary data.</text>
</comment>
<name>A0A5D6UUV8_9BACT</name>
<evidence type="ECO:0000313" key="3">
    <source>
        <dbReference type="Proteomes" id="UP000322791"/>
    </source>
</evidence>
<gene>
    <name evidence="2" type="ORF">FY528_16870</name>
</gene>
<dbReference type="AlphaFoldDB" id="A0A5D6UUV8"/>
<protein>
    <submittedName>
        <fullName evidence="2">Uncharacterized protein</fullName>
    </submittedName>
</protein>
<reference evidence="2 3" key="1">
    <citation type="submission" date="2019-08" db="EMBL/GenBank/DDBJ databases">
        <authorList>
            <person name="Seo M.-J."/>
        </authorList>
    </citation>
    <scope>NUCLEOTIDE SEQUENCE [LARGE SCALE GENOMIC DNA]</scope>
    <source>
        <strain evidence="2 3">KIGAM108</strain>
    </source>
</reference>